<reference evidence="1" key="2">
    <citation type="journal article" date="2023" name="Proc. Natl. Acad. Sci. U.S.A.">
        <title>A global phylogenomic analysis of the shiitake genus Lentinula.</title>
        <authorList>
            <person name="Sierra-Patev S."/>
            <person name="Min B."/>
            <person name="Naranjo-Ortiz M."/>
            <person name="Looney B."/>
            <person name="Konkel Z."/>
            <person name="Slot J.C."/>
            <person name="Sakamoto Y."/>
            <person name="Steenwyk J.L."/>
            <person name="Rokas A."/>
            <person name="Carro J."/>
            <person name="Camarero S."/>
            <person name="Ferreira P."/>
            <person name="Molpeceres G."/>
            <person name="Ruiz-Duenas F.J."/>
            <person name="Serrano A."/>
            <person name="Henrissat B."/>
            <person name="Drula E."/>
            <person name="Hughes K.W."/>
            <person name="Mata J.L."/>
            <person name="Ishikawa N.K."/>
            <person name="Vargas-Isla R."/>
            <person name="Ushijima S."/>
            <person name="Smith C.A."/>
            <person name="Donoghue J."/>
            <person name="Ahrendt S."/>
            <person name="Andreopoulos W."/>
            <person name="He G."/>
            <person name="LaButti K."/>
            <person name="Lipzen A."/>
            <person name="Ng V."/>
            <person name="Riley R."/>
            <person name="Sandor L."/>
            <person name="Barry K."/>
            <person name="Martinez A.T."/>
            <person name="Xiao Y."/>
            <person name="Gibbons J.G."/>
            <person name="Terashima K."/>
            <person name="Grigoriev I.V."/>
            <person name="Hibbett D."/>
        </authorList>
    </citation>
    <scope>NUCLEOTIDE SEQUENCE</scope>
    <source>
        <strain evidence="1">ET3784</strain>
    </source>
</reference>
<accession>A0AA38JXL8</accession>
<reference evidence="1" key="1">
    <citation type="submission" date="2022-08" db="EMBL/GenBank/DDBJ databases">
        <authorList>
            <consortium name="DOE Joint Genome Institute"/>
            <person name="Min B."/>
            <person name="Sierra-Patev S."/>
            <person name="Naranjo-Ortiz M."/>
            <person name="Looney B."/>
            <person name="Konkel Z."/>
            <person name="Slot J.C."/>
            <person name="Sakamoto Y."/>
            <person name="Steenwyk J.L."/>
            <person name="Rokas A."/>
            <person name="Carro J."/>
            <person name="Camarero S."/>
            <person name="Ferreira P."/>
            <person name="Molpeceres G."/>
            <person name="Ruiz-duenas F.J."/>
            <person name="Serrano A."/>
            <person name="Henrissat B."/>
            <person name="Drula E."/>
            <person name="Hughes K.W."/>
            <person name="Mata J.L."/>
            <person name="Ishikawa N.K."/>
            <person name="Vargas-Isla R."/>
            <person name="Ushijima S."/>
            <person name="Smith C.A."/>
            <person name="Ahrendt S."/>
            <person name="Andreopoulos W."/>
            <person name="He G."/>
            <person name="LaButti K."/>
            <person name="Lipzen A."/>
            <person name="Ng V."/>
            <person name="Riley R."/>
            <person name="Sandor L."/>
            <person name="Barry K."/>
            <person name="Martinez A.T."/>
            <person name="Xiao Y."/>
            <person name="Gibbons J.G."/>
            <person name="Terashima K."/>
            <person name="Hibbett D.S."/>
            <person name="Grigoriev I.V."/>
        </authorList>
    </citation>
    <scope>NUCLEOTIDE SEQUENCE</scope>
    <source>
        <strain evidence="1">ET3784</strain>
    </source>
</reference>
<dbReference type="EMBL" id="JANVFO010000002">
    <property type="protein sequence ID" value="KAJ3737270.1"/>
    <property type="molecule type" value="Genomic_DNA"/>
</dbReference>
<proteinExistence type="predicted"/>
<evidence type="ECO:0000313" key="1">
    <source>
        <dbReference type="EMBL" id="KAJ3737270.1"/>
    </source>
</evidence>
<dbReference type="AlphaFoldDB" id="A0AA38JXL8"/>
<keyword evidence="2" id="KW-1185">Reference proteome</keyword>
<name>A0AA38JXL8_9AGAR</name>
<evidence type="ECO:0000313" key="2">
    <source>
        <dbReference type="Proteomes" id="UP001176059"/>
    </source>
</evidence>
<organism evidence="1 2">
    <name type="scientific">Lentinula guzmanii</name>
    <dbReference type="NCBI Taxonomy" id="2804957"/>
    <lineage>
        <taxon>Eukaryota</taxon>
        <taxon>Fungi</taxon>
        <taxon>Dikarya</taxon>
        <taxon>Basidiomycota</taxon>
        <taxon>Agaricomycotina</taxon>
        <taxon>Agaricomycetes</taxon>
        <taxon>Agaricomycetidae</taxon>
        <taxon>Agaricales</taxon>
        <taxon>Marasmiineae</taxon>
        <taxon>Omphalotaceae</taxon>
        <taxon>Lentinula</taxon>
    </lineage>
</organism>
<protein>
    <submittedName>
        <fullName evidence="1">Uncharacterized protein</fullName>
    </submittedName>
</protein>
<dbReference type="PROSITE" id="PS51257">
    <property type="entry name" value="PROKAR_LIPOPROTEIN"/>
    <property type="match status" value="1"/>
</dbReference>
<comment type="caution">
    <text evidence="1">The sequence shown here is derived from an EMBL/GenBank/DDBJ whole genome shotgun (WGS) entry which is preliminary data.</text>
</comment>
<gene>
    <name evidence="1" type="ORF">DFJ43DRAFT_1149090</name>
</gene>
<sequence length="245" mass="26386">MTHCRGALSTVCETSLFNVNPDFGALPGTTFGIGCLRAKSIPGILRVMLFHPPTGDSIALGCKAATPSDRTGRVGNSETLLRWAELEGDMLAFGWLVVAVNVGVIELVPASGVGDRDGRIAGEQEWDIERRREMEYLRGAQNLEFLSLPFHLSRGEAVVGDSIGVADEGRPALKRIFGSLVTGPRSPISLLLLSRLPLEQELRLLGVRSTLEVWLGIDVEFGTGSEGLVRNGAAPQRKLVILCEI</sequence>
<dbReference type="Proteomes" id="UP001176059">
    <property type="component" value="Unassembled WGS sequence"/>
</dbReference>